<evidence type="ECO:0000256" key="3">
    <source>
        <dbReference type="ARBA" id="ARBA00022833"/>
    </source>
</evidence>
<evidence type="ECO:0000256" key="1">
    <source>
        <dbReference type="ARBA" id="ARBA00022723"/>
    </source>
</evidence>
<evidence type="ECO:0000259" key="5">
    <source>
        <dbReference type="PROSITE" id="PS50089"/>
    </source>
</evidence>
<evidence type="ECO:0000256" key="4">
    <source>
        <dbReference type="PROSITE-ProRule" id="PRU00175"/>
    </source>
</evidence>
<evidence type="ECO:0000256" key="2">
    <source>
        <dbReference type="ARBA" id="ARBA00022771"/>
    </source>
</evidence>
<keyword evidence="1" id="KW-0479">Metal-binding</keyword>
<organism evidence="6 7">
    <name type="scientific">Clunio marinus</name>
    <dbReference type="NCBI Taxonomy" id="568069"/>
    <lineage>
        <taxon>Eukaryota</taxon>
        <taxon>Metazoa</taxon>
        <taxon>Ecdysozoa</taxon>
        <taxon>Arthropoda</taxon>
        <taxon>Hexapoda</taxon>
        <taxon>Insecta</taxon>
        <taxon>Pterygota</taxon>
        <taxon>Neoptera</taxon>
        <taxon>Endopterygota</taxon>
        <taxon>Diptera</taxon>
        <taxon>Nematocera</taxon>
        <taxon>Chironomoidea</taxon>
        <taxon>Chironomidae</taxon>
        <taxon>Clunio</taxon>
    </lineage>
</organism>
<dbReference type="EMBL" id="CVRI01000070">
    <property type="protein sequence ID" value="CRL07389.1"/>
    <property type="molecule type" value="Genomic_DNA"/>
</dbReference>
<keyword evidence="3" id="KW-0862">Zinc</keyword>
<evidence type="ECO:0000313" key="6">
    <source>
        <dbReference type="EMBL" id="CRL07389.1"/>
    </source>
</evidence>
<dbReference type="SUPFAM" id="SSF57850">
    <property type="entry name" value="RING/U-box"/>
    <property type="match status" value="1"/>
</dbReference>
<name>A0A1J1J4P8_9DIPT</name>
<dbReference type="Pfam" id="PF13639">
    <property type="entry name" value="zf-RING_2"/>
    <property type="match status" value="1"/>
</dbReference>
<proteinExistence type="predicted"/>
<evidence type="ECO:0000313" key="7">
    <source>
        <dbReference type="Proteomes" id="UP000183832"/>
    </source>
</evidence>
<dbReference type="STRING" id="568069.A0A1J1J4P8"/>
<dbReference type="InterPro" id="IPR047134">
    <property type="entry name" value="RNF4"/>
</dbReference>
<dbReference type="Gene3D" id="3.30.40.10">
    <property type="entry name" value="Zinc/RING finger domain, C3HC4 (zinc finger)"/>
    <property type="match status" value="1"/>
</dbReference>
<dbReference type="Proteomes" id="UP000183832">
    <property type="component" value="Unassembled WGS sequence"/>
</dbReference>
<dbReference type="SMART" id="SM00184">
    <property type="entry name" value="RING"/>
    <property type="match status" value="1"/>
</dbReference>
<keyword evidence="7" id="KW-1185">Reference proteome</keyword>
<accession>A0A1J1J4P8</accession>
<feature type="domain" description="RING-type" evidence="5">
    <location>
        <begin position="161"/>
        <end position="201"/>
    </location>
</feature>
<reference evidence="6 7" key="1">
    <citation type="submission" date="2015-04" db="EMBL/GenBank/DDBJ databases">
        <authorList>
            <person name="Syromyatnikov M.Y."/>
            <person name="Popov V.N."/>
        </authorList>
    </citation>
    <scope>NUCLEOTIDE SEQUENCE [LARGE SCALE GENOMIC DNA]</scope>
</reference>
<gene>
    <name evidence="6" type="primary">putative RING finger protein 4</name>
    <name evidence="6" type="ORF">CLUMA_CG020363</name>
</gene>
<dbReference type="InterPro" id="IPR001841">
    <property type="entry name" value="Znf_RING"/>
</dbReference>
<dbReference type="PANTHER" id="PTHR23041">
    <property type="entry name" value="RING FINGER DOMAIN-CONTAINING"/>
    <property type="match status" value="1"/>
</dbReference>
<dbReference type="PROSITE" id="PS00518">
    <property type="entry name" value="ZF_RING_1"/>
    <property type="match status" value="1"/>
</dbReference>
<dbReference type="AlphaFoldDB" id="A0A1J1J4P8"/>
<sequence>MTNYFSSSSKICIRIFKQLWNMSSNHSSDTEQYSFDHDIVDSSIVAPDLEAVAQALNNSHKTNDCDDEDDDVILIPQHIETIDLCDQTLQSHQLALNDNSVIVIPDSQDMKPGPSRRRPRNIALGNDAIVLVNDELKTVSKRLNFDDSHEEISNKKAKITCPICFESVVDRKPVSTICGHLFCRSCLEEAFMQKKICPMCKKHLARKGSYHEIYLNA</sequence>
<dbReference type="PROSITE" id="PS50089">
    <property type="entry name" value="ZF_RING_2"/>
    <property type="match status" value="1"/>
</dbReference>
<protein>
    <submittedName>
        <fullName evidence="6">CLUMA_CG020363, isoform A</fullName>
    </submittedName>
</protein>
<dbReference type="InterPro" id="IPR017907">
    <property type="entry name" value="Znf_RING_CS"/>
</dbReference>
<dbReference type="InterPro" id="IPR013083">
    <property type="entry name" value="Znf_RING/FYVE/PHD"/>
</dbReference>
<dbReference type="GO" id="GO:0008270">
    <property type="term" value="F:zinc ion binding"/>
    <property type="evidence" value="ECO:0007669"/>
    <property type="project" value="UniProtKB-KW"/>
</dbReference>
<dbReference type="PANTHER" id="PTHR23041:SF78">
    <property type="entry name" value="E3 UBIQUITIN-PROTEIN LIGASE RNF4"/>
    <property type="match status" value="1"/>
</dbReference>
<keyword evidence="2 4" id="KW-0863">Zinc-finger</keyword>